<dbReference type="GO" id="GO:0032958">
    <property type="term" value="P:inositol phosphate biosynthetic process"/>
    <property type="evidence" value="ECO:0007669"/>
    <property type="project" value="TreeGrafter"/>
</dbReference>
<evidence type="ECO:0000256" key="1">
    <source>
        <dbReference type="ARBA" id="ARBA00012023"/>
    </source>
</evidence>
<comment type="catalytic activity">
    <reaction evidence="6">
        <text>1D-myo-inositol 1,3,4,5,6-pentakisphosphate + ATP = 1D-myo-inositol hexakisphosphate + ADP + H(+)</text>
        <dbReference type="Rhea" id="RHEA:20313"/>
        <dbReference type="ChEBI" id="CHEBI:15378"/>
        <dbReference type="ChEBI" id="CHEBI:30616"/>
        <dbReference type="ChEBI" id="CHEBI:57733"/>
        <dbReference type="ChEBI" id="CHEBI:58130"/>
        <dbReference type="ChEBI" id="CHEBI:456216"/>
        <dbReference type="EC" id="2.7.1.158"/>
    </reaction>
</comment>
<dbReference type="OrthoDB" id="272370at2759"/>
<reference evidence="8 9" key="1">
    <citation type="submission" date="2019-09" db="EMBL/GenBank/DDBJ databases">
        <title>A chromosome-level genome assembly of the Chinese tupelo Nyssa sinensis.</title>
        <authorList>
            <person name="Yang X."/>
            <person name="Kang M."/>
            <person name="Yang Y."/>
            <person name="Xiong H."/>
            <person name="Wang M."/>
            <person name="Zhang Z."/>
            <person name="Wang Z."/>
            <person name="Wu H."/>
            <person name="Ma T."/>
            <person name="Liu J."/>
            <person name="Xi Z."/>
        </authorList>
    </citation>
    <scope>NUCLEOTIDE SEQUENCE [LARGE SCALE GENOMIC DNA]</scope>
    <source>
        <strain evidence="8">J267</strain>
        <tissue evidence="8">Leaf</tissue>
    </source>
</reference>
<dbReference type="GO" id="GO:0035299">
    <property type="term" value="F:inositol-1,3,4,5,6-pentakisphosphate 2-kinase activity"/>
    <property type="evidence" value="ECO:0007669"/>
    <property type="project" value="UniProtKB-EC"/>
</dbReference>
<comment type="domain">
    <text evidence="6">The EXKPK motif is conserved in inositol-pentakisphosphate 2-kinases of both family 1 and 2.</text>
</comment>
<evidence type="ECO:0000313" key="9">
    <source>
        <dbReference type="Proteomes" id="UP000325577"/>
    </source>
</evidence>
<organism evidence="8 9">
    <name type="scientific">Nyssa sinensis</name>
    <dbReference type="NCBI Taxonomy" id="561372"/>
    <lineage>
        <taxon>Eukaryota</taxon>
        <taxon>Viridiplantae</taxon>
        <taxon>Streptophyta</taxon>
        <taxon>Embryophyta</taxon>
        <taxon>Tracheophyta</taxon>
        <taxon>Spermatophyta</taxon>
        <taxon>Magnoliopsida</taxon>
        <taxon>eudicotyledons</taxon>
        <taxon>Gunneridae</taxon>
        <taxon>Pentapetalae</taxon>
        <taxon>asterids</taxon>
        <taxon>Cornales</taxon>
        <taxon>Nyssaceae</taxon>
        <taxon>Nyssa</taxon>
    </lineage>
</organism>
<keyword evidence="3 6" id="KW-0547">Nucleotide-binding</keyword>
<keyword evidence="5 6" id="KW-0067">ATP-binding</keyword>
<dbReference type="EC" id="2.7.1.158" evidence="1 6"/>
<dbReference type="EMBL" id="CM018045">
    <property type="protein sequence ID" value="KAA8528670.1"/>
    <property type="molecule type" value="Genomic_DNA"/>
</dbReference>
<gene>
    <name evidence="8" type="ORF">F0562_036025</name>
</gene>
<dbReference type="InterPro" id="IPR009286">
    <property type="entry name" value="Ins_P5_2-kin"/>
</dbReference>
<dbReference type="Pfam" id="PF06090">
    <property type="entry name" value="Ins_P5_2-kin"/>
    <property type="match status" value="2"/>
</dbReference>
<evidence type="ECO:0000256" key="4">
    <source>
        <dbReference type="ARBA" id="ARBA00022777"/>
    </source>
</evidence>
<evidence type="ECO:0000256" key="3">
    <source>
        <dbReference type="ARBA" id="ARBA00022741"/>
    </source>
</evidence>
<dbReference type="GO" id="GO:0005524">
    <property type="term" value="F:ATP binding"/>
    <property type="evidence" value="ECO:0007669"/>
    <property type="project" value="UniProtKB-KW"/>
</dbReference>
<dbReference type="Gene3D" id="3.30.200.110">
    <property type="entry name" value="Inositol-pentakisphosphate 2-kinase, N-lobe"/>
    <property type="match status" value="2"/>
</dbReference>
<evidence type="ECO:0000256" key="2">
    <source>
        <dbReference type="ARBA" id="ARBA00022679"/>
    </source>
</evidence>
<dbReference type="AlphaFoldDB" id="A0A5J5ADF4"/>
<dbReference type="Pfam" id="PF14111">
    <property type="entry name" value="DUF4283"/>
    <property type="match status" value="1"/>
</dbReference>
<feature type="domain" description="DUF4283" evidence="7">
    <location>
        <begin position="132"/>
        <end position="207"/>
    </location>
</feature>
<dbReference type="InterPro" id="IPR043001">
    <property type="entry name" value="IP5_2-K_N_lobe"/>
</dbReference>
<dbReference type="PANTHER" id="PTHR14456">
    <property type="entry name" value="INOSITOL POLYPHOSPHATE KINASE 1"/>
    <property type="match status" value="1"/>
</dbReference>
<evidence type="ECO:0000256" key="6">
    <source>
        <dbReference type="RuleBase" id="RU364126"/>
    </source>
</evidence>
<protein>
    <recommendedName>
        <fullName evidence="1 6">Inositol-pentakisphosphate 2-kinase</fullName>
        <ecNumber evidence="1 6">2.7.1.158</ecNumber>
    </recommendedName>
</protein>
<evidence type="ECO:0000313" key="8">
    <source>
        <dbReference type="EMBL" id="KAA8528670.1"/>
    </source>
</evidence>
<comment type="function">
    <text evidence="6">Phosphorylates Ins(1,3,4,5,6)P5 at position 2 to form Ins(1,2,3,4,5,6)P6 (InsP6 or phytate).</text>
</comment>
<dbReference type="Proteomes" id="UP000325577">
    <property type="component" value="Linkage Group LG21"/>
</dbReference>
<keyword evidence="4 6" id="KW-0418">Kinase</keyword>
<sequence>MEGILERKDAGDWIYRGEGAVNLVLAYIGSSPTFVGKVLRIQKSVRNGFKCEDGPSALTMHECLLWEDTKDLVSAPTKEIAEQQYVQHVMIPLLGPEHVDAGEPVKVESQLANVGEDIVIHMGSCESWFKHLRRCLIGRFGDMNTPILDKLKIQKWALKKWGIQAGLKVLDLNVAWFLFELPSVEEASRRNWSFEGLPVTLQPWSPSGCCSGLKEDGLIWIRLMGLPAFLWSTEVFRALGKRCGHFVKTNEATAERRYLKWTRVRVSSEFLESVEDNVRCDRPAWRVDAAKVNTLCDSALLISDHSVIPNSHGILERQICVSVEIKPKCGFLPLSRFIAEGNAIKRKITRFRMHQSLKLHQGEISEISEYNPLYMFSGSKDRVHKAIKALFVTPQNNFRVFLNGSLILGGSGGVAESTSCVIGEAFEDVLKCVIRADDGLRTTNFLELVAEAVFESGLLDRVLKVQKLDLYDIEGAIHVYYDLVSQPCMVCKDLGEDKLSGRYSSLHSLPLNESLNIVRDYLIAATAKDLSMMIAFRPRENGDLGSPYSIVFLKSTGQSFDYKASFIDLDMKPLKRMEHYYKLDQKIVSYYTQMLKMEHQLDKKAARIKVNGTLN</sequence>
<keyword evidence="2 6" id="KW-0808">Transferase</keyword>
<dbReference type="PANTHER" id="PTHR14456:SF2">
    <property type="entry name" value="INOSITOL-PENTAKISPHOSPHATE 2-KINASE"/>
    <property type="match status" value="1"/>
</dbReference>
<name>A0A5J5ADF4_9ASTE</name>
<evidence type="ECO:0000259" key="7">
    <source>
        <dbReference type="Pfam" id="PF14111"/>
    </source>
</evidence>
<dbReference type="InterPro" id="IPR025558">
    <property type="entry name" value="DUF4283"/>
</dbReference>
<evidence type="ECO:0000256" key="5">
    <source>
        <dbReference type="ARBA" id="ARBA00022840"/>
    </source>
</evidence>
<dbReference type="GO" id="GO:0005634">
    <property type="term" value="C:nucleus"/>
    <property type="evidence" value="ECO:0007669"/>
    <property type="project" value="TreeGrafter"/>
</dbReference>
<proteinExistence type="predicted"/>
<accession>A0A5J5ADF4</accession>
<keyword evidence="9" id="KW-1185">Reference proteome</keyword>